<gene>
    <name evidence="11" type="primary">recN</name>
    <name evidence="11" type="ORF">OWO01_12875</name>
</gene>
<evidence type="ECO:0000256" key="3">
    <source>
        <dbReference type="ARBA" id="ARBA00022741"/>
    </source>
</evidence>
<keyword evidence="5" id="KW-0067">ATP-binding</keyword>
<sequence>MLTELTIKDFAIIEELTLSFREGLTVLTGETGAGKSIIIDAVALLTGGRGSVEYVRYGTEKATLEGLFTVDDRTHAIYQTGKEYGVQMDSDGMIVLHRTITANGKSICRVNGTLVTLGILKEFGKNLIDIHTQHETQSLMDVERHLPLLDLYHKKIMDEAKTEYSRVFDRYIKVKKRLDHLNHNEQEIVQRLDLLKFQLMELNEAELTPGEDEQLQDEREKLLNFEKIYGSVQEAYSALHGEQKGLDWLSHALSSLERASEYEPTLMDKKESFSNHYYLIEELSFDLRNYLDSFEFDPERLNFLESRLNELNRLMRKYGSSVNEMLEYAAKIEDEIEELEDRDNSMQKLVDELKELEQDTLVEAKHLHDLRIKAAKELISTIEQELEDLYLKKATFDVKIDIKKAKEGNVEIDGKTVHLGSTGYDQVKFLLSTNHGEPVKEMHKIASGGELSRIMLALKKIFASHQGVTSVIFDEVDTGVSGRVAQAIAEKIHDISSGSQVLCITHLPQVAAMADTHVLISKKTKNNRTSTTVKELSTQDRVEEIGRMITGTQLTATSKEHAKELIHSANKFKK</sequence>
<evidence type="ECO:0000256" key="7">
    <source>
        <dbReference type="ARBA" id="ARBA00033408"/>
    </source>
</evidence>
<dbReference type="SUPFAM" id="SSF52540">
    <property type="entry name" value="P-loop containing nucleoside triphosphate hydrolases"/>
    <property type="match status" value="2"/>
</dbReference>
<dbReference type="FunFam" id="3.40.50.300:FF:000319">
    <property type="entry name" value="DNA repair protein RecN"/>
    <property type="match status" value="1"/>
</dbReference>
<evidence type="ECO:0000256" key="9">
    <source>
        <dbReference type="SAM" id="Coils"/>
    </source>
</evidence>
<feature type="coiled-coil region" evidence="9">
    <location>
        <begin position="301"/>
        <end position="392"/>
    </location>
</feature>
<dbReference type="RefSeq" id="WP_268780869.1">
    <property type="nucleotide sequence ID" value="NZ_JAPRAT010000027.1"/>
</dbReference>
<dbReference type="Proteomes" id="UP001084197">
    <property type="component" value="Unassembled WGS sequence"/>
</dbReference>
<keyword evidence="3" id="KW-0547">Nucleotide-binding</keyword>
<dbReference type="GO" id="GO:0016887">
    <property type="term" value="F:ATP hydrolysis activity"/>
    <property type="evidence" value="ECO:0007669"/>
    <property type="project" value="InterPro"/>
</dbReference>
<feature type="domain" description="Rad50/SbcC-type AAA" evidence="10">
    <location>
        <begin position="4"/>
        <end position="222"/>
    </location>
</feature>
<dbReference type="GO" id="GO:0005524">
    <property type="term" value="F:ATP binding"/>
    <property type="evidence" value="ECO:0007669"/>
    <property type="project" value="UniProtKB-KW"/>
</dbReference>
<keyword evidence="6 8" id="KW-0234">DNA repair</keyword>
<dbReference type="InterPro" id="IPR027417">
    <property type="entry name" value="P-loop_NTPase"/>
</dbReference>
<reference evidence="11" key="1">
    <citation type="submission" date="2022-11" db="EMBL/GenBank/DDBJ databases">
        <title>WGS of Natronobacillus azotifigens 24KS-1, an anaerobic diazotrophic haloalkaliphile from soda-rich habitats.</title>
        <authorList>
            <person name="Sorokin D.Y."/>
            <person name="Merkel A.Y."/>
        </authorList>
    </citation>
    <scope>NUCLEOTIDE SEQUENCE</scope>
    <source>
        <strain evidence="11">24KS-1</strain>
    </source>
</reference>
<dbReference type="AlphaFoldDB" id="A0A9J6RFB8"/>
<comment type="caution">
    <text evidence="11">The sequence shown here is derived from an EMBL/GenBank/DDBJ whole genome shotgun (WGS) entry which is preliminary data.</text>
</comment>
<dbReference type="InterPro" id="IPR004604">
    <property type="entry name" value="DNA_recomb/repair_RecN"/>
</dbReference>
<dbReference type="GO" id="GO:0006310">
    <property type="term" value="P:DNA recombination"/>
    <property type="evidence" value="ECO:0007669"/>
    <property type="project" value="InterPro"/>
</dbReference>
<dbReference type="EMBL" id="JAPRAT010000027">
    <property type="protein sequence ID" value="MCZ0704102.1"/>
    <property type="molecule type" value="Genomic_DNA"/>
</dbReference>
<evidence type="ECO:0000256" key="8">
    <source>
        <dbReference type="PIRNR" id="PIRNR003128"/>
    </source>
</evidence>
<comment type="similarity">
    <text evidence="1 8">Belongs to the RecN family.</text>
</comment>
<organism evidence="11 12">
    <name type="scientific">Natronobacillus azotifigens</name>
    <dbReference type="NCBI Taxonomy" id="472978"/>
    <lineage>
        <taxon>Bacteria</taxon>
        <taxon>Bacillati</taxon>
        <taxon>Bacillota</taxon>
        <taxon>Bacilli</taxon>
        <taxon>Bacillales</taxon>
        <taxon>Bacillaceae</taxon>
        <taxon>Natronobacillus</taxon>
    </lineage>
</organism>
<dbReference type="NCBIfam" id="TIGR00634">
    <property type="entry name" value="recN"/>
    <property type="match status" value="1"/>
</dbReference>
<dbReference type="GO" id="GO:0006302">
    <property type="term" value="P:double-strand break repair"/>
    <property type="evidence" value="ECO:0007669"/>
    <property type="project" value="InterPro"/>
</dbReference>
<name>A0A9J6RFB8_9BACI</name>
<dbReference type="PANTHER" id="PTHR11059:SF0">
    <property type="entry name" value="DNA REPAIR PROTEIN RECN"/>
    <property type="match status" value="1"/>
</dbReference>
<dbReference type="InterPro" id="IPR038729">
    <property type="entry name" value="Rad50/SbcC_AAA"/>
</dbReference>
<comment type="function">
    <text evidence="8">May be involved in recombinational repair of damaged DNA.</text>
</comment>
<dbReference type="CDD" id="cd03241">
    <property type="entry name" value="ABC_RecN"/>
    <property type="match status" value="2"/>
</dbReference>
<dbReference type="Pfam" id="PF13476">
    <property type="entry name" value="AAA_23"/>
    <property type="match status" value="1"/>
</dbReference>
<evidence type="ECO:0000256" key="1">
    <source>
        <dbReference type="ARBA" id="ARBA00009441"/>
    </source>
</evidence>
<proteinExistence type="inferred from homology"/>
<dbReference type="FunFam" id="3.40.50.300:FF:000356">
    <property type="entry name" value="DNA repair protein RecN"/>
    <property type="match status" value="1"/>
</dbReference>
<evidence type="ECO:0000256" key="2">
    <source>
        <dbReference type="ARBA" id="ARBA00021315"/>
    </source>
</evidence>
<evidence type="ECO:0000256" key="5">
    <source>
        <dbReference type="ARBA" id="ARBA00022840"/>
    </source>
</evidence>
<dbReference type="Gene3D" id="3.40.50.300">
    <property type="entry name" value="P-loop containing nucleotide triphosphate hydrolases"/>
    <property type="match status" value="2"/>
</dbReference>
<dbReference type="GO" id="GO:0009432">
    <property type="term" value="P:SOS response"/>
    <property type="evidence" value="ECO:0007669"/>
    <property type="project" value="TreeGrafter"/>
</dbReference>
<dbReference type="GO" id="GO:0043590">
    <property type="term" value="C:bacterial nucleoid"/>
    <property type="evidence" value="ECO:0007669"/>
    <property type="project" value="TreeGrafter"/>
</dbReference>
<keyword evidence="12" id="KW-1185">Reference proteome</keyword>
<evidence type="ECO:0000313" key="11">
    <source>
        <dbReference type="EMBL" id="MCZ0704102.1"/>
    </source>
</evidence>
<evidence type="ECO:0000256" key="6">
    <source>
        <dbReference type="ARBA" id="ARBA00023204"/>
    </source>
</evidence>
<dbReference type="PANTHER" id="PTHR11059">
    <property type="entry name" value="DNA REPAIR PROTEIN RECN"/>
    <property type="match status" value="1"/>
</dbReference>
<accession>A0A9J6RFB8</accession>
<keyword evidence="9" id="KW-0175">Coiled coil</keyword>
<dbReference type="PIRSF" id="PIRSF003128">
    <property type="entry name" value="RecN"/>
    <property type="match status" value="1"/>
</dbReference>
<protein>
    <recommendedName>
        <fullName evidence="2 8">DNA repair protein RecN</fullName>
    </recommendedName>
    <alternativeName>
        <fullName evidence="7 8">Recombination protein N</fullName>
    </alternativeName>
</protein>
<evidence type="ECO:0000313" key="12">
    <source>
        <dbReference type="Proteomes" id="UP001084197"/>
    </source>
</evidence>
<keyword evidence="4 8" id="KW-0227">DNA damage</keyword>
<evidence type="ECO:0000259" key="10">
    <source>
        <dbReference type="Pfam" id="PF13476"/>
    </source>
</evidence>
<evidence type="ECO:0000256" key="4">
    <source>
        <dbReference type="ARBA" id="ARBA00022763"/>
    </source>
</evidence>